<evidence type="ECO:0000256" key="1">
    <source>
        <dbReference type="SAM" id="MobiDB-lite"/>
    </source>
</evidence>
<dbReference type="EMBL" id="JBIASD010000006">
    <property type="protein sequence ID" value="MFF3666259.1"/>
    <property type="molecule type" value="Genomic_DNA"/>
</dbReference>
<dbReference type="Proteomes" id="UP001602013">
    <property type="component" value="Unassembled WGS sequence"/>
</dbReference>
<feature type="region of interest" description="Disordered" evidence="1">
    <location>
        <begin position="1"/>
        <end position="34"/>
    </location>
</feature>
<keyword evidence="3" id="KW-1185">Reference proteome</keyword>
<accession>A0ABW6SMQ7</accession>
<protein>
    <submittedName>
        <fullName evidence="2">Uncharacterized protein</fullName>
    </submittedName>
</protein>
<name>A0ABW6SMQ7_9ACTN</name>
<gene>
    <name evidence="2" type="ORF">ACFYXI_11750</name>
</gene>
<evidence type="ECO:0000313" key="2">
    <source>
        <dbReference type="EMBL" id="MFF3666259.1"/>
    </source>
</evidence>
<dbReference type="RefSeq" id="WP_387410667.1">
    <property type="nucleotide sequence ID" value="NZ_JBIASD010000006.1"/>
</dbReference>
<reference evidence="2 3" key="1">
    <citation type="submission" date="2024-10" db="EMBL/GenBank/DDBJ databases">
        <title>The Natural Products Discovery Center: Release of the First 8490 Sequenced Strains for Exploring Actinobacteria Biosynthetic Diversity.</title>
        <authorList>
            <person name="Kalkreuter E."/>
            <person name="Kautsar S.A."/>
            <person name="Yang D."/>
            <person name="Bader C.D."/>
            <person name="Teijaro C.N."/>
            <person name="Fluegel L."/>
            <person name="Davis C.M."/>
            <person name="Simpson J.R."/>
            <person name="Lauterbach L."/>
            <person name="Steele A.D."/>
            <person name="Gui C."/>
            <person name="Meng S."/>
            <person name="Li G."/>
            <person name="Viehrig K."/>
            <person name="Ye F."/>
            <person name="Su P."/>
            <person name="Kiefer A.F."/>
            <person name="Nichols A."/>
            <person name="Cepeda A.J."/>
            <person name="Yan W."/>
            <person name="Fan B."/>
            <person name="Jiang Y."/>
            <person name="Adhikari A."/>
            <person name="Zheng C.-J."/>
            <person name="Schuster L."/>
            <person name="Cowan T.M."/>
            <person name="Smanski M.J."/>
            <person name="Chevrette M.G."/>
            <person name="De Carvalho L.P.S."/>
            <person name="Shen B."/>
        </authorList>
    </citation>
    <scope>NUCLEOTIDE SEQUENCE [LARGE SCALE GENOMIC DNA]</scope>
    <source>
        <strain evidence="2 3">NPDC002173</strain>
    </source>
</reference>
<proteinExistence type="predicted"/>
<comment type="caution">
    <text evidence="2">The sequence shown here is derived from an EMBL/GenBank/DDBJ whole genome shotgun (WGS) entry which is preliminary data.</text>
</comment>
<evidence type="ECO:0000313" key="3">
    <source>
        <dbReference type="Proteomes" id="UP001602013"/>
    </source>
</evidence>
<organism evidence="2 3">
    <name type="scientific">Microtetraspora malaysiensis</name>
    <dbReference type="NCBI Taxonomy" id="161358"/>
    <lineage>
        <taxon>Bacteria</taxon>
        <taxon>Bacillati</taxon>
        <taxon>Actinomycetota</taxon>
        <taxon>Actinomycetes</taxon>
        <taxon>Streptosporangiales</taxon>
        <taxon>Streptosporangiaceae</taxon>
        <taxon>Microtetraspora</taxon>
    </lineage>
</organism>
<sequence length="52" mass="5621">MRAHDGRDATPSYTTTGKPGDYRPTPSGLQGTEFTNCGATPFLLHNGHQFRG</sequence>